<dbReference type="OrthoDB" id="5591329at2"/>
<proteinExistence type="predicted"/>
<dbReference type="SUPFAM" id="SSF52172">
    <property type="entry name" value="CheY-like"/>
    <property type="match status" value="1"/>
</dbReference>
<dbReference type="GO" id="GO:0000156">
    <property type="term" value="F:phosphorelay response regulator activity"/>
    <property type="evidence" value="ECO:0007669"/>
    <property type="project" value="TreeGrafter"/>
</dbReference>
<dbReference type="CDD" id="cd00383">
    <property type="entry name" value="trans_reg_C"/>
    <property type="match status" value="1"/>
</dbReference>
<dbReference type="Gene3D" id="1.10.10.10">
    <property type="entry name" value="Winged helix-like DNA-binding domain superfamily/Winged helix DNA-binding domain"/>
    <property type="match status" value="1"/>
</dbReference>
<dbReference type="Proteomes" id="UP000186677">
    <property type="component" value="Unassembled WGS sequence"/>
</dbReference>
<dbReference type="InterPro" id="IPR039420">
    <property type="entry name" value="WalR-like"/>
</dbReference>
<comment type="caution">
    <text evidence="6">Lacks conserved residue(s) required for the propagation of feature annotation.</text>
</comment>
<evidence type="ECO:0000313" key="12">
    <source>
        <dbReference type="Proteomes" id="UP000185990"/>
    </source>
</evidence>
<sequence length="218" mass="24638">MNILLIGDDRSLGEGLQAFLHHNGFTCIWERDITDIKHIWRSASLAILGRQILGKDSTRLLPGLLTIKALPVIILTTCADVEEKIAALEAGARDYVTKPFAHIELLARIRAQIRPLGEGNLESGELLLVPSKRLVFWKGQKISLTHKEFELLLILVQMAGRVFTREELLNQVWGYKKFPSTRTIDMHILQLRRKIPNIKISTIHGVGYRLADDGHPDL</sequence>
<feature type="DNA-binding region" description="OmpR/PhoB-type" evidence="7">
    <location>
        <begin position="118"/>
        <end position="212"/>
    </location>
</feature>
<keyword evidence="2" id="KW-0902">Two-component regulatory system</keyword>
<dbReference type="PANTHER" id="PTHR48111:SF21">
    <property type="entry name" value="DNA-BINDING DUAL MASTER TRANSCRIPTIONAL REGULATOR RPAA"/>
    <property type="match status" value="1"/>
</dbReference>
<evidence type="ECO:0000256" key="7">
    <source>
        <dbReference type="PROSITE-ProRule" id="PRU01091"/>
    </source>
</evidence>
<evidence type="ECO:0000259" key="8">
    <source>
        <dbReference type="PROSITE" id="PS50110"/>
    </source>
</evidence>
<reference evidence="11 12" key="1">
    <citation type="submission" date="2016-11" db="EMBL/GenBank/DDBJ databases">
        <title>Draft genome of Pseudomonas versuta A4R1.12.</title>
        <authorList>
            <person name="See-Too W.-S."/>
        </authorList>
    </citation>
    <scope>NUCLEOTIDE SEQUENCE [LARGE SCALE GENOMIC DNA]</scope>
    <source>
        <strain evidence="11 12">A4R1.12</strain>
    </source>
</reference>
<dbReference type="SUPFAM" id="SSF46894">
    <property type="entry name" value="C-terminal effector domain of the bipartite response regulators"/>
    <property type="match status" value="1"/>
</dbReference>
<name>A0A0M4RJ82_9PSED</name>
<dbReference type="SMART" id="SM00862">
    <property type="entry name" value="Trans_reg_C"/>
    <property type="match status" value="1"/>
</dbReference>
<gene>
    <name evidence="10" type="ORF">BOH73_18790</name>
    <name evidence="11" type="ORF">BOH74_16885</name>
</gene>
<evidence type="ECO:0000256" key="6">
    <source>
        <dbReference type="PROSITE-ProRule" id="PRU00169"/>
    </source>
</evidence>
<accession>A0A1Q4KDP5</accession>
<evidence type="ECO:0000256" key="3">
    <source>
        <dbReference type="ARBA" id="ARBA00023015"/>
    </source>
</evidence>
<evidence type="ECO:0000259" key="9">
    <source>
        <dbReference type="PROSITE" id="PS51755"/>
    </source>
</evidence>
<keyword evidence="3" id="KW-0805">Transcription regulation</keyword>
<dbReference type="Proteomes" id="UP000185990">
    <property type="component" value="Unassembled WGS sequence"/>
</dbReference>
<feature type="domain" description="Response regulatory" evidence="8">
    <location>
        <begin position="2"/>
        <end position="113"/>
    </location>
</feature>
<dbReference type="Pfam" id="PF00072">
    <property type="entry name" value="Response_reg"/>
    <property type="match status" value="1"/>
</dbReference>
<evidence type="ECO:0000256" key="5">
    <source>
        <dbReference type="ARBA" id="ARBA00023163"/>
    </source>
</evidence>
<dbReference type="GO" id="GO:0000976">
    <property type="term" value="F:transcription cis-regulatory region binding"/>
    <property type="evidence" value="ECO:0007669"/>
    <property type="project" value="TreeGrafter"/>
</dbReference>
<dbReference type="AlphaFoldDB" id="A0A0M4RJ82"/>
<keyword evidence="13" id="KW-1185">Reference proteome</keyword>
<dbReference type="InterPro" id="IPR001867">
    <property type="entry name" value="OmpR/PhoB-type_DNA-bd"/>
</dbReference>
<evidence type="ECO:0000313" key="10">
    <source>
        <dbReference type="EMBL" id="OKA18908.1"/>
    </source>
</evidence>
<dbReference type="InterPro" id="IPR036388">
    <property type="entry name" value="WH-like_DNA-bd_sf"/>
</dbReference>
<protein>
    <submittedName>
        <fullName evidence="11">DNA-binding response regulator</fullName>
    </submittedName>
</protein>
<dbReference type="PROSITE" id="PS50110">
    <property type="entry name" value="RESPONSE_REGULATORY"/>
    <property type="match status" value="1"/>
</dbReference>
<dbReference type="KEGG" id="ppsy:AOC04_17025"/>
<dbReference type="Gene3D" id="3.40.50.2300">
    <property type="match status" value="1"/>
</dbReference>
<dbReference type="GO" id="GO:0032993">
    <property type="term" value="C:protein-DNA complex"/>
    <property type="evidence" value="ECO:0007669"/>
    <property type="project" value="TreeGrafter"/>
</dbReference>
<dbReference type="InterPro" id="IPR016032">
    <property type="entry name" value="Sig_transdc_resp-reg_C-effctor"/>
</dbReference>
<dbReference type="PANTHER" id="PTHR48111">
    <property type="entry name" value="REGULATOR OF RPOS"/>
    <property type="match status" value="1"/>
</dbReference>
<reference evidence="10 13" key="2">
    <citation type="submission" date="2016-11" db="EMBL/GenBank/DDBJ databases">
        <title>Draft genome of Pseudomonas versuta A4R1.5.</title>
        <authorList>
            <person name="See-Too W.-S."/>
        </authorList>
    </citation>
    <scope>NUCLEOTIDE SEQUENCE [LARGE SCALE GENOMIC DNA]</scope>
    <source>
        <strain evidence="10 13">A4R1.5</strain>
    </source>
</reference>
<keyword evidence="4 7" id="KW-0238">DNA-binding</keyword>
<feature type="domain" description="OmpR/PhoB-type" evidence="9">
    <location>
        <begin position="118"/>
        <end position="212"/>
    </location>
</feature>
<dbReference type="Pfam" id="PF00486">
    <property type="entry name" value="Trans_reg_C"/>
    <property type="match status" value="1"/>
</dbReference>
<dbReference type="EMBL" id="MPJC01000015">
    <property type="protein sequence ID" value="OKA18908.1"/>
    <property type="molecule type" value="Genomic_DNA"/>
</dbReference>
<evidence type="ECO:0000313" key="11">
    <source>
        <dbReference type="EMBL" id="OKA20537.1"/>
    </source>
</evidence>
<dbReference type="EMBL" id="MPJD01000026">
    <property type="protein sequence ID" value="OKA20537.1"/>
    <property type="molecule type" value="Genomic_DNA"/>
</dbReference>
<accession>A0A0M4RJ82</accession>
<evidence type="ECO:0000313" key="13">
    <source>
        <dbReference type="Proteomes" id="UP000186677"/>
    </source>
</evidence>
<dbReference type="InterPro" id="IPR001789">
    <property type="entry name" value="Sig_transdc_resp-reg_receiver"/>
</dbReference>
<dbReference type="InterPro" id="IPR011006">
    <property type="entry name" value="CheY-like_superfamily"/>
</dbReference>
<dbReference type="PROSITE" id="PS51755">
    <property type="entry name" value="OMPR_PHOB"/>
    <property type="match status" value="1"/>
</dbReference>
<comment type="caution">
    <text evidence="11">The sequence shown here is derived from an EMBL/GenBank/DDBJ whole genome shotgun (WGS) entry which is preliminary data.</text>
</comment>
<evidence type="ECO:0000256" key="4">
    <source>
        <dbReference type="ARBA" id="ARBA00023125"/>
    </source>
</evidence>
<keyword evidence="1" id="KW-0597">Phosphoprotein</keyword>
<evidence type="ECO:0000256" key="1">
    <source>
        <dbReference type="ARBA" id="ARBA00022553"/>
    </source>
</evidence>
<evidence type="ECO:0000256" key="2">
    <source>
        <dbReference type="ARBA" id="ARBA00023012"/>
    </source>
</evidence>
<dbReference type="GO" id="GO:0005829">
    <property type="term" value="C:cytosol"/>
    <property type="evidence" value="ECO:0007669"/>
    <property type="project" value="TreeGrafter"/>
</dbReference>
<dbReference type="SMART" id="SM00448">
    <property type="entry name" value="REC"/>
    <property type="match status" value="1"/>
</dbReference>
<dbReference type="GO" id="GO:0006355">
    <property type="term" value="P:regulation of DNA-templated transcription"/>
    <property type="evidence" value="ECO:0007669"/>
    <property type="project" value="InterPro"/>
</dbReference>
<organism evidence="11 12">
    <name type="scientific">Pseudomonas versuta</name>
    <dbReference type="NCBI Taxonomy" id="1788301"/>
    <lineage>
        <taxon>Bacteria</taxon>
        <taxon>Pseudomonadati</taxon>
        <taxon>Pseudomonadota</taxon>
        <taxon>Gammaproteobacteria</taxon>
        <taxon>Pseudomonadales</taxon>
        <taxon>Pseudomonadaceae</taxon>
        <taxon>Pseudomonas</taxon>
    </lineage>
</organism>
<keyword evidence="5" id="KW-0804">Transcription</keyword>